<dbReference type="Pfam" id="PF00392">
    <property type="entry name" value="GntR"/>
    <property type="match status" value="1"/>
</dbReference>
<name>A0A8J8SM89_9RHOB</name>
<organism evidence="5 6">
    <name type="scientific">Falsirhodobacter algicola</name>
    <dbReference type="NCBI Taxonomy" id="2692330"/>
    <lineage>
        <taxon>Bacteria</taxon>
        <taxon>Pseudomonadati</taxon>
        <taxon>Pseudomonadota</taxon>
        <taxon>Alphaproteobacteria</taxon>
        <taxon>Rhodobacterales</taxon>
        <taxon>Paracoccaceae</taxon>
        <taxon>Falsirhodobacter</taxon>
    </lineage>
</organism>
<evidence type="ECO:0000256" key="3">
    <source>
        <dbReference type="ARBA" id="ARBA00023163"/>
    </source>
</evidence>
<dbReference type="SUPFAM" id="SSF48008">
    <property type="entry name" value="GntR ligand-binding domain-like"/>
    <property type="match status" value="1"/>
</dbReference>
<dbReference type="AlphaFoldDB" id="A0A8J8SM89"/>
<dbReference type="InterPro" id="IPR036390">
    <property type="entry name" value="WH_DNA-bd_sf"/>
</dbReference>
<keyword evidence="2" id="KW-0238">DNA-binding</keyword>
<reference evidence="5" key="1">
    <citation type="submission" date="2020-01" db="EMBL/GenBank/DDBJ databases">
        <authorList>
            <person name="Yang Y."/>
            <person name="Kwon Y.M."/>
        </authorList>
    </citation>
    <scope>NUCLEOTIDE SEQUENCE</scope>
    <source>
        <strain evidence="5">PG104</strain>
        <plasmid evidence="5">unnamed2</plasmid>
    </source>
</reference>
<evidence type="ECO:0000259" key="4">
    <source>
        <dbReference type="PROSITE" id="PS50949"/>
    </source>
</evidence>
<dbReference type="Gene3D" id="1.20.120.530">
    <property type="entry name" value="GntR ligand-binding domain-like"/>
    <property type="match status" value="1"/>
</dbReference>
<protein>
    <submittedName>
        <fullName evidence="5">FCD domain-containing protein</fullName>
    </submittedName>
</protein>
<dbReference type="PANTHER" id="PTHR43537">
    <property type="entry name" value="TRANSCRIPTIONAL REGULATOR, GNTR FAMILY"/>
    <property type="match status" value="1"/>
</dbReference>
<dbReference type="InterPro" id="IPR011711">
    <property type="entry name" value="GntR_C"/>
</dbReference>
<dbReference type="PANTHER" id="PTHR43537:SF6">
    <property type="entry name" value="HTH-TYPE TRANSCRIPTIONAL REPRESSOR RSPR"/>
    <property type="match status" value="1"/>
</dbReference>
<dbReference type="InterPro" id="IPR000524">
    <property type="entry name" value="Tscrpt_reg_HTH_GntR"/>
</dbReference>
<proteinExistence type="predicted"/>
<accession>A0A8J8SM89</accession>
<feature type="domain" description="HTH gntR-type" evidence="4">
    <location>
        <begin position="11"/>
        <end position="78"/>
    </location>
</feature>
<evidence type="ECO:0000313" key="6">
    <source>
        <dbReference type="Proteomes" id="UP000679284"/>
    </source>
</evidence>
<dbReference type="GO" id="GO:0003700">
    <property type="term" value="F:DNA-binding transcription factor activity"/>
    <property type="evidence" value="ECO:0007669"/>
    <property type="project" value="InterPro"/>
</dbReference>
<keyword evidence="1" id="KW-0805">Transcription regulation</keyword>
<dbReference type="GO" id="GO:0003677">
    <property type="term" value="F:DNA binding"/>
    <property type="evidence" value="ECO:0007669"/>
    <property type="project" value="UniProtKB-KW"/>
</dbReference>
<evidence type="ECO:0000256" key="2">
    <source>
        <dbReference type="ARBA" id="ARBA00023125"/>
    </source>
</evidence>
<dbReference type="InterPro" id="IPR036388">
    <property type="entry name" value="WH-like_DNA-bd_sf"/>
</dbReference>
<keyword evidence="6" id="KW-1185">Reference proteome</keyword>
<dbReference type="SMART" id="SM00345">
    <property type="entry name" value="HTH_GNTR"/>
    <property type="match status" value="1"/>
</dbReference>
<evidence type="ECO:0000313" key="5">
    <source>
        <dbReference type="EMBL" id="QUS37242.1"/>
    </source>
</evidence>
<dbReference type="SUPFAM" id="SSF46785">
    <property type="entry name" value="Winged helix' DNA-binding domain"/>
    <property type="match status" value="1"/>
</dbReference>
<dbReference type="SMART" id="SM00895">
    <property type="entry name" value="FCD"/>
    <property type="match status" value="1"/>
</dbReference>
<dbReference type="RefSeq" id="WP_211785405.1">
    <property type="nucleotide sequence ID" value="NZ_CP047291.1"/>
</dbReference>
<dbReference type="EMBL" id="CP047291">
    <property type="protein sequence ID" value="QUS37242.1"/>
    <property type="molecule type" value="Genomic_DNA"/>
</dbReference>
<dbReference type="InterPro" id="IPR008920">
    <property type="entry name" value="TF_FadR/GntR_C"/>
</dbReference>
<keyword evidence="3" id="KW-0804">Transcription</keyword>
<gene>
    <name evidence="5" type="ORF">GR316_12775</name>
</gene>
<geneLocation type="plasmid" evidence="5 6">
    <name>unnamed2</name>
</geneLocation>
<dbReference type="Gene3D" id="1.10.10.10">
    <property type="entry name" value="Winged helix-like DNA-binding domain superfamily/Winged helix DNA-binding domain"/>
    <property type="match status" value="1"/>
</dbReference>
<dbReference type="Pfam" id="PF07729">
    <property type="entry name" value="FCD"/>
    <property type="match status" value="1"/>
</dbReference>
<sequence length="230" mass="25456">MVETSQGWDRRTGVDVVTNHLYEEIVSLQLLPGTKISEAEIATRFGVSRQPVRDAFTRLANLDLLLIRPQKATEVRRFSVKAIETARFVRAAVEAEVLRRAARLCTDAGGRALDEALAAQRALLRDPDYAAFGAQDYAFHKLLCEIAEAPFAFDVIQTEKAKVDRLCMLGLSKEDRMPQLIDDHTAIADAVRAGRAEEAVAAGMVHLSRLDSTIASIRERNAAYFEAEEA</sequence>
<keyword evidence="5" id="KW-0614">Plasmid</keyword>
<dbReference type="Proteomes" id="UP000679284">
    <property type="component" value="Plasmid unnamed2"/>
</dbReference>
<dbReference type="PROSITE" id="PS50949">
    <property type="entry name" value="HTH_GNTR"/>
    <property type="match status" value="1"/>
</dbReference>
<dbReference type="KEGG" id="fap:GR316_12775"/>
<evidence type="ECO:0000256" key="1">
    <source>
        <dbReference type="ARBA" id="ARBA00023015"/>
    </source>
</evidence>